<keyword evidence="1" id="KW-0732">Signal</keyword>
<reference evidence="3" key="1">
    <citation type="submission" date="2023-07" db="EMBL/GenBank/DDBJ databases">
        <title>Conexibacter stalactiti sp. nov., isolated from stalactites in a lava cave and emended description of the genus Conexibacter.</title>
        <authorList>
            <person name="Lee S.D."/>
        </authorList>
    </citation>
    <scope>NUCLEOTIDE SEQUENCE [LARGE SCALE GENOMIC DNA]</scope>
    <source>
        <strain evidence="3">KCTC 39840</strain>
    </source>
</reference>
<feature type="signal peptide" evidence="1">
    <location>
        <begin position="1"/>
        <end position="25"/>
    </location>
</feature>
<comment type="caution">
    <text evidence="2">The sequence shown here is derived from an EMBL/GenBank/DDBJ whole genome shotgun (WGS) entry which is preliminary data.</text>
</comment>
<organism evidence="2 3">
    <name type="scientific">Conexibacter stalactiti</name>
    <dbReference type="NCBI Taxonomy" id="1940611"/>
    <lineage>
        <taxon>Bacteria</taxon>
        <taxon>Bacillati</taxon>
        <taxon>Actinomycetota</taxon>
        <taxon>Thermoleophilia</taxon>
        <taxon>Solirubrobacterales</taxon>
        <taxon>Conexibacteraceae</taxon>
        <taxon>Conexibacter</taxon>
    </lineage>
</organism>
<dbReference type="RefSeq" id="WP_318600069.1">
    <property type="nucleotide sequence ID" value="NZ_JAWSTH010000095.1"/>
</dbReference>
<evidence type="ECO:0000313" key="3">
    <source>
        <dbReference type="Proteomes" id="UP001284601"/>
    </source>
</evidence>
<proteinExistence type="predicted"/>
<evidence type="ECO:0000256" key="1">
    <source>
        <dbReference type="SAM" id="SignalP"/>
    </source>
</evidence>
<gene>
    <name evidence="2" type="ORF">R7226_24850</name>
</gene>
<reference evidence="2 3" key="2">
    <citation type="submission" date="2023-10" db="EMBL/GenBank/DDBJ databases">
        <authorList>
            <person name="Han X.F."/>
        </authorList>
    </citation>
    <scope>NUCLEOTIDE SEQUENCE [LARGE SCALE GENOMIC DNA]</scope>
    <source>
        <strain evidence="2 3">KCTC 39840</strain>
    </source>
</reference>
<name>A0ABU4HW96_9ACTN</name>
<keyword evidence="3" id="KW-1185">Reference proteome</keyword>
<dbReference type="EMBL" id="JAWSTH010000095">
    <property type="protein sequence ID" value="MDW5597603.1"/>
    <property type="molecule type" value="Genomic_DNA"/>
</dbReference>
<protein>
    <submittedName>
        <fullName evidence="2">Uncharacterized protein</fullName>
    </submittedName>
</protein>
<evidence type="ECO:0000313" key="2">
    <source>
        <dbReference type="EMBL" id="MDW5597603.1"/>
    </source>
</evidence>
<feature type="chain" id="PRO_5045057086" evidence="1">
    <location>
        <begin position="26"/>
        <end position="338"/>
    </location>
</feature>
<sequence>MRATRPVKSAAVAAAIAVSASLAAAASAGAVAVTVTGDDGRPLAINPSAPPALRNLRPQVVVTADPNTRYSVAVTDPAGRPAAAPVTCADAAQPATIQVPYRGNGTYNVAVTSFAAIDSGCAGPLGPAAGFPFSIAGKVALGRVGRFVLRDPGAPNDKPLALPVDADPGAQSHEIRFKRDAKVRRNGALAGRSATAPFANGTATLRFADPGLYTVVGRDAADGIETPWSEPQRIRVVAPFDLSTIRYPDRSGPAFRVFCQIREGGWATGVVSVAIARGNGGFRPLGRARINGSGAFGAKFTARTAGTYRLRFTYRGNRYVTPGVLTTRFTVGTAIVGT</sequence>
<dbReference type="Proteomes" id="UP001284601">
    <property type="component" value="Unassembled WGS sequence"/>
</dbReference>
<accession>A0ABU4HW96</accession>